<evidence type="ECO:0000256" key="2">
    <source>
        <dbReference type="SAM" id="Phobius"/>
    </source>
</evidence>
<accession>A0AAE0NFL1</accession>
<evidence type="ECO:0000313" key="3">
    <source>
        <dbReference type="EMBL" id="KAK3380643.1"/>
    </source>
</evidence>
<keyword evidence="2" id="KW-0812">Transmembrane</keyword>
<feature type="transmembrane region" description="Helical" evidence="2">
    <location>
        <begin position="145"/>
        <end position="167"/>
    </location>
</feature>
<proteinExistence type="predicted"/>
<keyword evidence="4" id="KW-1185">Reference proteome</keyword>
<evidence type="ECO:0000313" key="4">
    <source>
        <dbReference type="Proteomes" id="UP001287356"/>
    </source>
</evidence>
<evidence type="ECO:0000256" key="1">
    <source>
        <dbReference type="SAM" id="MobiDB-lite"/>
    </source>
</evidence>
<dbReference type="Pfam" id="PF11374">
    <property type="entry name" value="DUF3176"/>
    <property type="match status" value="1"/>
</dbReference>
<dbReference type="PANTHER" id="PTHR35394">
    <property type="entry name" value="DUF3176 DOMAIN-CONTAINING PROTEIN"/>
    <property type="match status" value="1"/>
</dbReference>
<keyword evidence="2" id="KW-1133">Transmembrane helix</keyword>
<reference evidence="3" key="2">
    <citation type="submission" date="2023-06" db="EMBL/GenBank/DDBJ databases">
        <authorList>
            <consortium name="Lawrence Berkeley National Laboratory"/>
            <person name="Haridas S."/>
            <person name="Hensen N."/>
            <person name="Bonometti L."/>
            <person name="Westerberg I."/>
            <person name="Brannstrom I.O."/>
            <person name="Guillou S."/>
            <person name="Cros-Aarteil S."/>
            <person name="Calhoun S."/>
            <person name="Kuo A."/>
            <person name="Mondo S."/>
            <person name="Pangilinan J."/>
            <person name="Riley R."/>
            <person name="Labutti K."/>
            <person name="Andreopoulos B."/>
            <person name="Lipzen A."/>
            <person name="Chen C."/>
            <person name="Yanf M."/>
            <person name="Daum C."/>
            <person name="Ng V."/>
            <person name="Clum A."/>
            <person name="Steindorff A."/>
            <person name="Ohm R."/>
            <person name="Martin F."/>
            <person name="Silar P."/>
            <person name="Natvig D."/>
            <person name="Lalanne C."/>
            <person name="Gautier V."/>
            <person name="Ament-Velasquez S.L."/>
            <person name="Kruys A."/>
            <person name="Hutchinson M.I."/>
            <person name="Powell A.J."/>
            <person name="Barry K."/>
            <person name="Miller A.N."/>
            <person name="Grigoriev I.V."/>
            <person name="Debuchy R."/>
            <person name="Gladieux P."/>
            <person name="Thoren M.H."/>
            <person name="Johannesson H."/>
        </authorList>
    </citation>
    <scope>NUCLEOTIDE SEQUENCE</scope>
    <source>
        <strain evidence="3">CBS 958.72</strain>
    </source>
</reference>
<keyword evidence="2" id="KW-0472">Membrane</keyword>
<feature type="region of interest" description="Disordered" evidence="1">
    <location>
        <begin position="1"/>
        <end position="92"/>
    </location>
</feature>
<gene>
    <name evidence="3" type="ORF">B0T24DRAFT_697218</name>
</gene>
<dbReference type="InterPro" id="IPR021514">
    <property type="entry name" value="DUF3176"/>
</dbReference>
<sequence>MKDAAEEPYGHPALARSESDIGSASFASSHRLLRRRSGSESTADPPIEQQQQQHRNHTVEGDQLLPEPESLELPERKQPPDAAPSMANTPATRSLGPCSDLRWWALELVALLTSAAALTTLLIVLARFDSRPLLAWTYPYSLNAFVSVCSIFIRTPLAFVVGSCLGYGKWTWFTKRAGLFAAFLAFDQASRGPLGCVCLLWHWETMGAWVTIALVAVDPFLQALVLYEGRSAASDGDVAKISRASGLDAGLMMKSATFPPGGGEFGPGPYRLFPDVALSAAMLMSVVNSSLASQPQPPSLRCATGNCTWPHYSSLGICSSCFDISSQITKEAITATAPGAAAHLSPASYTRYKIAYKAHRELYFVRGDGLADWGKPEYIEPRDRLALSAVFSPRDTFNFARSETMLVAFAFLAPPQAYLNGWVPWEDAAMSGAECALEFCGHVHEARMVNGVLAETAVFGASSFGKVDGSFRPIQPPATDDQQLSGGDNSLAPLELLAYNGEGGREVELLPRYDLQLHLDLGSAGVDLSRTIQPRFNISQRAVTTMVEFLARNSTLDFMRLALAGSQNKNNITAALESAARLITYRIRELDGGTVDGAAEQWAVYVAVRWRYTAFPLAVFACGVVFAAGVVADSRRLGIGAREAGLLTMFLHGLDAESREELLRVHDAKRLRPAGIRVRLRQGDDGLYLRPEPSHNSNP</sequence>
<dbReference type="PANTHER" id="PTHR35394:SF5">
    <property type="entry name" value="DUF3176 DOMAIN-CONTAINING PROTEIN"/>
    <property type="match status" value="1"/>
</dbReference>
<reference evidence="3" key="1">
    <citation type="journal article" date="2023" name="Mol. Phylogenet. Evol.">
        <title>Genome-scale phylogeny and comparative genomics of the fungal order Sordariales.</title>
        <authorList>
            <person name="Hensen N."/>
            <person name="Bonometti L."/>
            <person name="Westerberg I."/>
            <person name="Brannstrom I.O."/>
            <person name="Guillou S."/>
            <person name="Cros-Aarteil S."/>
            <person name="Calhoun S."/>
            <person name="Haridas S."/>
            <person name="Kuo A."/>
            <person name="Mondo S."/>
            <person name="Pangilinan J."/>
            <person name="Riley R."/>
            <person name="LaButti K."/>
            <person name="Andreopoulos B."/>
            <person name="Lipzen A."/>
            <person name="Chen C."/>
            <person name="Yan M."/>
            <person name="Daum C."/>
            <person name="Ng V."/>
            <person name="Clum A."/>
            <person name="Steindorff A."/>
            <person name="Ohm R.A."/>
            <person name="Martin F."/>
            <person name="Silar P."/>
            <person name="Natvig D.O."/>
            <person name="Lalanne C."/>
            <person name="Gautier V."/>
            <person name="Ament-Velasquez S.L."/>
            <person name="Kruys A."/>
            <person name="Hutchinson M.I."/>
            <person name="Powell A.J."/>
            <person name="Barry K."/>
            <person name="Miller A.N."/>
            <person name="Grigoriev I.V."/>
            <person name="Debuchy R."/>
            <person name="Gladieux P."/>
            <person name="Hiltunen Thoren M."/>
            <person name="Johannesson H."/>
        </authorList>
    </citation>
    <scope>NUCLEOTIDE SEQUENCE</scope>
    <source>
        <strain evidence="3">CBS 958.72</strain>
    </source>
</reference>
<name>A0AAE0NFL1_9PEZI</name>
<feature type="transmembrane region" description="Helical" evidence="2">
    <location>
        <begin position="103"/>
        <end position="125"/>
    </location>
</feature>
<dbReference type="EMBL" id="JAULSN010000002">
    <property type="protein sequence ID" value="KAK3380643.1"/>
    <property type="molecule type" value="Genomic_DNA"/>
</dbReference>
<dbReference type="Proteomes" id="UP001287356">
    <property type="component" value="Unassembled WGS sequence"/>
</dbReference>
<feature type="transmembrane region" description="Helical" evidence="2">
    <location>
        <begin position="612"/>
        <end position="632"/>
    </location>
</feature>
<organism evidence="3 4">
    <name type="scientific">Lasiosphaeria ovina</name>
    <dbReference type="NCBI Taxonomy" id="92902"/>
    <lineage>
        <taxon>Eukaryota</taxon>
        <taxon>Fungi</taxon>
        <taxon>Dikarya</taxon>
        <taxon>Ascomycota</taxon>
        <taxon>Pezizomycotina</taxon>
        <taxon>Sordariomycetes</taxon>
        <taxon>Sordariomycetidae</taxon>
        <taxon>Sordariales</taxon>
        <taxon>Lasiosphaeriaceae</taxon>
        <taxon>Lasiosphaeria</taxon>
    </lineage>
</organism>
<protein>
    <submittedName>
        <fullName evidence="3">Uncharacterized protein</fullName>
    </submittedName>
</protein>
<comment type="caution">
    <text evidence="3">The sequence shown here is derived from an EMBL/GenBank/DDBJ whole genome shotgun (WGS) entry which is preliminary data.</text>
</comment>
<dbReference type="AlphaFoldDB" id="A0AAE0NFL1"/>